<sequence>MAKVTPLKRVTAEFFRSDRGREPVREFLKSIPKQDRKVIGEDIRTVEYGWPIGMPVCDHLGGKLYEVRSTAGKREYRVLFSVYGNRMVLLHIFVKKTQKTPGHEMTTALERRREMERRK</sequence>
<feature type="compositionally biased region" description="Basic and acidic residues" evidence="1">
    <location>
        <begin position="109"/>
        <end position="119"/>
    </location>
</feature>
<evidence type="ECO:0000313" key="3">
    <source>
        <dbReference type="Proteomes" id="UP001230156"/>
    </source>
</evidence>
<organism evidence="2 3">
    <name type="scientific">Dongia sedimenti</name>
    <dbReference type="NCBI Taxonomy" id="3064282"/>
    <lineage>
        <taxon>Bacteria</taxon>
        <taxon>Pseudomonadati</taxon>
        <taxon>Pseudomonadota</taxon>
        <taxon>Alphaproteobacteria</taxon>
        <taxon>Rhodospirillales</taxon>
        <taxon>Dongiaceae</taxon>
        <taxon>Dongia</taxon>
    </lineage>
</organism>
<reference evidence="3" key="1">
    <citation type="submission" date="2023-08" db="EMBL/GenBank/DDBJ databases">
        <title>Rhodospirillaceae gen. nov., a novel taxon isolated from the Yangtze River Yuezi River estuary sludge.</title>
        <authorList>
            <person name="Ruan L."/>
        </authorList>
    </citation>
    <scope>NUCLEOTIDE SEQUENCE [LARGE SCALE GENOMIC DNA]</scope>
    <source>
        <strain evidence="3">R-7</strain>
    </source>
</reference>
<proteinExistence type="predicted"/>
<evidence type="ECO:0000313" key="2">
    <source>
        <dbReference type="EMBL" id="MDQ7249858.1"/>
    </source>
</evidence>
<comment type="caution">
    <text evidence="2">The sequence shown here is derived from an EMBL/GenBank/DDBJ whole genome shotgun (WGS) entry which is preliminary data.</text>
</comment>
<protein>
    <submittedName>
        <fullName evidence="2">Type II toxin-antitoxin system RelE/ParE family toxin</fullName>
    </submittedName>
</protein>
<dbReference type="Pfam" id="PF05973">
    <property type="entry name" value="Gp49"/>
    <property type="match status" value="1"/>
</dbReference>
<feature type="region of interest" description="Disordered" evidence="1">
    <location>
        <begin position="99"/>
        <end position="119"/>
    </location>
</feature>
<evidence type="ECO:0000256" key="1">
    <source>
        <dbReference type="SAM" id="MobiDB-lite"/>
    </source>
</evidence>
<dbReference type="Proteomes" id="UP001230156">
    <property type="component" value="Unassembled WGS sequence"/>
</dbReference>
<name>A0ABU0YQ56_9PROT</name>
<keyword evidence="3" id="KW-1185">Reference proteome</keyword>
<dbReference type="EMBL" id="JAUYVI010000006">
    <property type="protein sequence ID" value="MDQ7249858.1"/>
    <property type="molecule type" value="Genomic_DNA"/>
</dbReference>
<accession>A0ABU0YQ56</accession>
<dbReference type="InterPro" id="IPR009241">
    <property type="entry name" value="HigB-like"/>
</dbReference>
<gene>
    <name evidence="2" type="ORF">Q8A70_19370</name>
</gene>
<dbReference type="RefSeq" id="WP_379958342.1">
    <property type="nucleotide sequence ID" value="NZ_JAUYVI010000006.1"/>
</dbReference>